<keyword evidence="3" id="KW-0732">Signal</keyword>
<dbReference type="Pfam" id="PF17210">
    <property type="entry name" value="SdrD_B"/>
    <property type="match status" value="1"/>
</dbReference>
<protein>
    <submittedName>
        <fullName evidence="6">SdrD B-like domain-containing protein</fullName>
    </submittedName>
</protein>
<dbReference type="SUPFAM" id="SSF49478">
    <property type="entry name" value="Cna protein B-type domain"/>
    <property type="match status" value="1"/>
</dbReference>
<evidence type="ECO:0000313" key="7">
    <source>
        <dbReference type="Proteomes" id="UP001597347"/>
    </source>
</evidence>
<evidence type="ECO:0000259" key="5">
    <source>
        <dbReference type="Pfam" id="PF17210"/>
    </source>
</evidence>
<sequence length="637" mass="65144">MARARRRHGRWFDLLATVLIGLVVTGAALIPAATANSGEQTTIRGDVSIGDQRLAFFPVGFWVPGSGAIQRGQTDANGVFTLEIPTSRDGYVYAGTEPDAERAVIEADGRQVVRGTIGAKVQRPIASPLYQGWDAATARNLAGGADRLHFRLQQAGRIGGTLPVAASKVRAVQVRRLDGSVVQTPKPDGRGRWRSEPLAPGRYAVALVPVAPLLPVSVQVDVVAEQTVRADPPAPVTGATVVGTVDATQGASVQAVPVLLERSGEVVASTTTSATGGYRFTGLAAGEYTVEIGRYPAAKVSTPSPSAVPAPLATPTATPAPTASATPTPTPDPSAQVLEPAQRVSELVQPVETTVQVPETLGEVAVRSSAIPAGRLAGVVSGADGAPVQVVVEETGTGRVLRVAEAGTDGRWSAGGLAPGERYTVWAVTRPADATQARMGTTDGLATTSTTGVDVTIDRPAASLRGTVVGATGGSVAVGDPALLARSSTIDASGAYAVQGLVPGLLPVVTRARDLLPADPVAVQVVEDGAPQDLQPGPRPATYRGWFISGGDGVSIVSGTASSPEGAVVRFSSRAEDGRLQVGGLRPGVYTYDADSFEGTVPAIDGPWWFAAPTGSFTLNAGSTTNAGPVVLHVRAR</sequence>
<reference evidence="7" key="1">
    <citation type="journal article" date="2019" name="Int. J. Syst. Evol. Microbiol.">
        <title>The Global Catalogue of Microorganisms (GCM) 10K type strain sequencing project: providing services to taxonomists for standard genome sequencing and annotation.</title>
        <authorList>
            <consortium name="The Broad Institute Genomics Platform"/>
            <consortium name="The Broad Institute Genome Sequencing Center for Infectious Disease"/>
            <person name="Wu L."/>
            <person name="Ma J."/>
        </authorList>
    </citation>
    <scope>NUCLEOTIDE SEQUENCE [LARGE SCALE GENOMIC DNA]</scope>
    <source>
        <strain evidence="7">CGMCC 1.12471</strain>
    </source>
</reference>
<dbReference type="Gene3D" id="2.60.40.10">
    <property type="entry name" value="Immunoglobulins"/>
    <property type="match status" value="1"/>
</dbReference>
<dbReference type="InterPro" id="IPR033764">
    <property type="entry name" value="Sdr_B"/>
</dbReference>
<evidence type="ECO:0000256" key="4">
    <source>
        <dbReference type="SAM" id="MobiDB-lite"/>
    </source>
</evidence>
<proteinExistence type="predicted"/>
<name>A0ABW4LA21_9MICO</name>
<feature type="compositionally biased region" description="Low complexity" evidence="4">
    <location>
        <begin position="300"/>
        <end position="327"/>
    </location>
</feature>
<comment type="caution">
    <text evidence="6">The sequence shown here is derived from an EMBL/GenBank/DDBJ whole genome shotgun (WGS) entry which is preliminary data.</text>
</comment>
<evidence type="ECO:0000313" key="6">
    <source>
        <dbReference type="EMBL" id="MFD1720110.1"/>
    </source>
</evidence>
<evidence type="ECO:0000256" key="1">
    <source>
        <dbReference type="ARBA" id="ARBA00004613"/>
    </source>
</evidence>
<dbReference type="EMBL" id="JBHUEA010000001">
    <property type="protein sequence ID" value="MFD1720110.1"/>
    <property type="molecule type" value="Genomic_DNA"/>
</dbReference>
<evidence type="ECO:0000256" key="2">
    <source>
        <dbReference type="ARBA" id="ARBA00022525"/>
    </source>
</evidence>
<feature type="domain" description="SD-repeat containing protein B" evidence="5">
    <location>
        <begin position="243"/>
        <end position="303"/>
    </location>
</feature>
<keyword evidence="2" id="KW-0964">Secreted</keyword>
<feature type="region of interest" description="Disordered" evidence="4">
    <location>
        <begin position="300"/>
        <end position="336"/>
    </location>
</feature>
<keyword evidence="7" id="KW-1185">Reference proteome</keyword>
<comment type="subcellular location">
    <subcellularLocation>
        <location evidence="1">Secreted</location>
    </subcellularLocation>
</comment>
<organism evidence="6 7">
    <name type="scientific">Amnibacterium endophyticum</name>
    <dbReference type="NCBI Taxonomy" id="2109337"/>
    <lineage>
        <taxon>Bacteria</taxon>
        <taxon>Bacillati</taxon>
        <taxon>Actinomycetota</taxon>
        <taxon>Actinomycetes</taxon>
        <taxon>Micrococcales</taxon>
        <taxon>Microbacteriaceae</taxon>
        <taxon>Amnibacterium</taxon>
    </lineage>
</organism>
<dbReference type="Proteomes" id="UP001597347">
    <property type="component" value="Unassembled WGS sequence"/>
</dbReference>
<evidence type="ECO:0000256" key="3">
    <source>
        <dbReference type="ARBA" id="ARBA00022729"/>
    </source>
</evidence>
<dbReference type="InterPro" id="IPR013783">
    <property type="entry name" value="Ig-like_fold"/>
</dbReference>
<gene>
    <name evidence="6" type="ORF">ACFSBI_00985</name>
</gene>
<dbReference type="RefSeq" id="WP_377931317.1">
    <property type="nucleotide sequence ID" value="NZ_JBHUEA010000001.1"/>
</dbReference>
<accession>A0ABW4LA21</accession>